<evidence type="ECO:0000313" key="4">
    <source>
        <dbReference type="Proteomes" id="UP000185944"/>
    </source>
</evidence>
<feature type="signal peptide" evidence="2">
    <location>
        <begin position="1"/>
        <end position="16"/>
    </location>
</feature>
<keyword evidence="2" id="KW-0732">Signal</keyword>
<gene>
    <name evidence="3" type="ORF">NEDG_00085</name>
</gene>
<evidence type="ECO:0000256" key="2">
    <source>
        <dbReference type="SAM" id="SignalP"/>
    </source>
</evidence>
<proteinExistence type="predicted"/>
<feature type="chain" id="PRO_5008060476" evidence="2">
    <location>
        <begin position="17"/>
        <end position="165"/>
    </location>
</feature>
<accession>A0A177EJQ5</accession>
<dbReference type="GeneID" id="93646435"/>
<feature type="compositionally biased region" description="Polar residues" evidence="1">
    <location>
        <begin position="45"/>
        <end position="68"/>
    </location>
</feature>
<dbReference type="Proteomes" id="UP000185944">
    <property type="component" value="Unassembled WGS sequence"/>
</dbReference>
<reference evidence="3 4" key="1">
    <citation type="submission" date="2016-02" db="EMBL/GenBank/DDBJ databases">
        <title>Discovery of a natural microsporidian pathogen with a broad tissue tropism in Caenorhabditis elegans.</title>
        <authorList>
            <person name="Luallen R.J."/>
            <person name="Reinke A.W."/>
            <person name="Tong L."/>
            <person name="Botts M.R."/>
            <person name="Felix M.-A."/>
            <person name="Troemel E.R."/>
        </authorList>
    </citation>
    <scope>NUCLEOTIDE SEQUENCE [LARGE SCALE GENOMIC DNA]</scope>
    <source>
        <strain evidence="3 4">JUm2807</strain>
    </source>
</reference>
<keyword evidence="4" id="KW-1185">Reference proteome</keyword>
<feature type="region of interest" description="Disordered" evidence="1">
    <location>
        <begin position="117"/>
        <end position="165"/>
    </location>
</feature>
<feature type="compositionally biased region" description="Polar residues" evidence="1">
    <location>
        <begin position="23"/>
        <end position="36"/>
    </location>
</feature>
<dbReference type="VEuPathDB" id="MicrosporidiaDB:NEDG_00085"/>
<dbReference type="EMBL" id="LTDL01000014">
    <property type="protein sequence ID" value="OAG31610.1"/>
    <property type="molecule type" value="Genomic_DNA"/>
</dbReference>
<protein>
    <submittedName>
        <fullName evidence="3">Uncharacterized protein</fullName>
    </submittedName>
</protein>
<comment type="caution">
    <text evidence="3">The sequence shown here is derived from an EMBL/GenBank/DDBJ whole genome shotgun (WGS) entry which is preliminary data.</text>
</comment>
<feature type="compositionally biased region" description="Low complexity" evidence="1">
    <location>
        <begin position="125"/>
        <end position="157"/>
    </location>
</feature>
<feature type="region of interest" description="Disordered" evidence="1">
    <location>
        <begin position="21"/>
        <end position="68"/>
    </location>
</feature>
<evidence type="ECO:0000313" key="3">
    <source>
        <dbReference type="EMBL" id="OAG31610.1"/>
    </source>
</evidence>
<dbReference type="RefSeq" id="XP_067545211.1">
    <property type="nucleotide sequence ID" value="XM_067687503.1"/>
</dbReference>
<dbReference type="AlphaFoldDB" id="A0A177EJQ5"/>
<name>A0A177EJQ5_9MICR</name>
<sequence>MRLLKSLGMMLALGKGLSVMAKTPTSSGSAEYTASRTGGYEDSEGSVQYNDGQSSGKNTTQPENANTLANRLRLKKILRITLYTAENKDLPHFLRQYGPNGQREIFQQAINLLRNTKSSDKTNYTTESGGSSSQSSSSSSSNTKGTKTITTTTTSGGEVDRSYEE</sequence>
<organism evidence="3 4">
    <name type="scientific">Nematocida displodere</name>
    <dbReference type="NCBI Taxonomy" id="1805483"/>
    <lineage>
        <taxon>Eukaryota</taxon>
        <taxon>Fungi</taxon>
        <taxon>Fungi incertae sedis</taxon>
        <taxon>Microsporidia</taxon>
        <taxon>Nematocida</taxon>
    </lineage>
</organism>
<evidence type="ECO:0000256" key="1">
    <source>
        <dbReference type="SAM" id="MobiDB-lite"/>
    </source>
</evidence>